<organism evidence="2 3">
    <name type="scientific">Aldrovandia affinis</name>
    <dbReference type="NCBI Taxonomy" id="143900"/>
    <lineage>
        <taxon>Eukaryota</taxon>
        <taxon>Metazoa</taxon>
        <taxon>Chordata</taxon>
        <taxon>Craniata</taxon>
        <taxon>Vertebrata</taxon>
        <taxon>Euteleostomi</taxon>
        <taxon>Actinopterygii</taxon>
        <taxon>Neopterygii</taxon>
        <taxon>Teleostei</taxon>
        <taxon>Notacanthiformes</taxon>
        <taxon>Halosauridae</taxon>
        <taxon>Aldrovandia</taxon>
    </lineage>
</organism>
<sequence>MSETSSIPCGTPVLPRAFPTPLASSGGCQPDPDRRGTAHETQGTAQTAELVTEPRATLTPPGPTVVHRYAAWLPVTLCLLWPVIGSGR</sequence>
<evidence type="ECO:0000313" key="3">
    <source>
        <dbReference type="Proteomes" id="UP001221898"/>
    </source>
</evidence>
<name>A0AAD7RI83_9TELE</name>
<gene>
    <name evidence="2" type="ORF">AAFF_G00205300</name>
</gene>
<evidence type="ECO:0000256" key="1">
    <source>
        <dbReference type="SAM" id="MobiDB-lite"/>
    </source>
</evidence>
<reference evidence="2" key="1">
    <citation type="journal article" date="2023" name="Science">
        <title>Genome structures resolve the early diversification of teleost fishes.</title>
        <authorList>
            <person name="Parey E."/>
            <person name="Louis A."/>
            <person name="Montfort J."/>
            <person name="Bouchez O."/>
            <person name="Roques C."/>
            <person name="Iampietro C."/>
            <person name="Lluch J."/>
            <person name="Castinel A."/>
            <person name="Donnadieu C."/>
            <person name="Desvignes T."/>
            <person name="Floi Bucao C."/>
            <person name="Jouanno E."/>
            <person name="Wen M."/>
            <person name="Mejri S."/>
            <person name="Dirks R."/>
            <person name="Jansen H."/>
            <person name="Henkel C."/>
            <person name="Chen W.J."/>
            <person name="Zahm M."/>
            <person name="Cabau C."/>
            <person name="Klopp C."/>
            <person name="Thompson A.W."/>
            <person name="Robinson-Rechavi M."/>
            <person name="Braasch I."/>
            <person name="Lecointre G."/>
            <person name="Bobe J."/>
            <person name="Postlethwait J.H."/>
            <person name="Berthelot C."/>
            <person name="Roest Crollius H."/>
            <person name="Guiguen Y."/>
        </authorList>
    </citation>
    <scope>NUCLEOTIDE SEQUENCE</scope>
    <source>
        <strain evidence="2">NC1722</strain>
    </source>
</reference>
<accession>A0AAD7RI83</accession>
<feature type="region of interest" description="Disordered" evidence="1">
    <location>
        <begin position="1"/>
        <end position="59"/>
    </location>
</feature>
<proteinExistence type="predicted"/>
<dbReference type="EMBL" id="JAINUG010000272">
    <property type="protein sequence ID" value="KAJ8384397.1"/>
    <property type="molecule type" value="Genomic_DNA"/>
</dbReference>
<comment type="caution">
    <text evidence="2">The sequence shown here is derived from an EMBL/GenBank/DDBJ whole genome shotgun (WGS) entry which is preliminary data.</text>
</comment>
<evidence type="ECO:0000313" key="2">
    <source>
        <dbReference type="EMBL" id="KAJ8384397.1"/>
    </source>
</evidence>
<dbReference type="AlphaFoldDB" id="A0AAD7RI83"/>
<protein>
    <submittedName>
        <fullName evidence="2">Uncharacterized protein</fullName>
    </submittedName>
</protein>
<feature type="compositionally biased region" description="Polar residues" evidence="1">
    <location>
        <begin position="39"/>
        <end position="49"/>
    </location>
</feature>
<dbReference type="Proteomes" id="UP001221898">
    <property type="component" value="Unassembled WGS sequence"/>
</dbReference>
<keyword evidence="3" id="KW-1185">Reference proteome</keyword>